<dbReference type="Gene3D" id="2.40.50.40">
    <property type="match status" value="1"/>
</dbReference>
<feature type="region of interest" description="Disordered" evidence="6">
    <location>
        <begin position="1"/>
        <end position="89"/>
    </location>
</feature>
<dbReference type="InterPro" id="IPR023779">
    <property type="entry name" value="Chromodomain_CS"/>
</dbReference>
<evidence type="ECO:0000256" key="6">
    <source>
        <dbReference type="SAM" id="MobiDB-lite"/>
    </source>
</evidence>
<evidence type="ECO:0000256" key="3">
    <source>
        <dbReference type="ARBA" id="ARBA00022771"/>
    </source>
</evidence>
<evidence type="ECO:0000256" key="4">
    <source>
        <dbReference type="ARBA" id="ARBA00022833"/>
    </source>
</evidence>
<organism evidence="8">
    <name type="scientific">Kwoniella pini CBS 10737</name>
    <dbReference type="NCBI Taxonomy" id="1296096"/>
    <lineage>
        <taxon>Eukaryota</taxon>
        <taxon>Fungi</taxon>
        <taxon>Dikarya</taxon>
        <taxon>Basidiomycota</taxon>
        <taxon>Agaricomycotina</taxon>
        <taxon>Tremellomycetes</taxon>
        <taxon>Tremellales</taxon>
        <taxon>Cryptococcaceae</taxon>
        <taxon>Kwoniella</taxon>
    </lineage>
</organism>
<dbReference type="STRING" id="1296096.A0A1B9I9K5"/>
<dbReference type="PROSITE" id="PS50013">
    <property type="entry name" value="CHROMO_2"/>
    <property type="match status" value="1"/>
</dbReference>
<dbReference type="CDD" id="cd18964">
    <property type="entry name" value="chromodomain"/>
    <property type="match status" value="1"/>
</dbReference>
<dbReference type="Pfam" id="PF00628">
    <property type="entry name" value="PHD"/>
    <property type="match status" value="1"/>
</dbReference>
<evidence type="ECO:0000256" key="5">
    <source>
        <dbReference type="ARBA" id="ARBA00023242"/>
    </source>
</evidence>
<feature type="compositionally biased region" description="Basic and acidic residues" evidence="6">
    <location>
        <begin position="495"/>
        <end position="507"/>
    </location>
</feature>
<dbReference type="KEGG" id="kpin:30169948"/>
<proteinExistence type="predicted"/>
<dbReference type="InterPro" id="IPR013083">
    <property type="entry name" value="Znf_RING/FYVE/PHD"/>
</dbReference>
<feature type="compositionally biased region" description="Pro residues" evidence="6">
    <location>
        <begin position="417"/>
        <end position="428"/>
    </location>
</feature>
<feature type="compositionally biased region" description="Acidic residues" evidence="6">
    <location>
        <begin position="251"/>
        <end position="269"/>
    </location>
</feature>
<feature type="region of interest" description="Disordered" evidence="6">
    <location>
        <begin position="310"/>
        <end position="335"/>
    </location>
</feature>
<evidence type="ECO:0000256" key="1">
    <source>
        <dbReference type="ARBA" id="ARBA00004123"/>
    </source>
</evidence>
<reference evidence="9" key="4">
    <citation type="submission" date="2024-02" db="EMBL/GenBank/DDBJ databases">
        <title>Comparative genomics of Cryptococcus and Kwoniella reveals pathogenesis evolution and contrasting modes of karyotype evolution via chromosome fusion or intercentromeric recombination.</title>
        <authorList>
            <person name="Coelho M.A."/>
            <person name="David-Palma M."/>
            <person name="Shea T."/>
            <person name="Bowers K."/>
            <person name="McGinley-Smith S."/>
            <person name="Mohammad A.W."/>
            <person name="Gnirke A."/>
            <person name="Yurkov A.M."/>
            <person name="Nowrousian M."/>
            <person name="Sun S."/>
            <person name="Cuomo C.A."/>
            <person name="Heitman J."/>
        </authorList>
    </citation>
    <scope>NUCLEOTIDE SEQUENCE</scope>
    <source>
        <strain evidence="9">CBS 10737</strain>
    </source>
</reference>
<gene>
    <name evidence="8" type="ORF">I206_01579</name>
    <name evidence="9" type="ORF">I206_103417</name>
</gene>
<feature type="compositionally biased region" description="Acidic residues" evidence="6">
    <location>
        <begin position="843"/>
        <end position="860"/>
    </location>
</feature>
<protein>
    <recommendedName>
        <fullName evidence="7">Chromo domain-containing protein</fullName>
    </recommendedName>
</protein>
<evidence type="ECO:0000313" key="9">
    <source>
        <dbReference type="EMBL" id="WWC69476.1"/>
    </source>
</evidence>
<feature type="region of interest" description="Disordered" evidence="6">
    <location>
        <begin position="778"/>
        <end position="892"/>
    </location>
</feature>
<keyword evidence="4" id="KW-0862">Zinc</keyword>
<dbReference type="InterPro" id="IPR000953">
    <property type="entry name" value="Chromo/chromo_shadow_dom"/>
</dbReference>
<dbReference type="GO" id="GO:0008270">
    <property type="term" value="F:zinc ion binding"/>
    <property type="evidence" value="ECO:0007669"/>
    <property type="project" value="UniProtKB-KW"/>
</dbReference>
<evidence type="ECO:0000259" key="7">
    <source>
        <dbReference type="PROSITE" id="PS50013"/>
    </source>
</evidence>
<sequence>MTSMLAFLTSTSPEAHASTSKSSSSSKALSMPPPEFSGIADGVQLPTPTSSVSYNGITNYQNERQSTNSSTSIRRRGINSPTPTPQPSQSFTQELFRITQLLLSLDSDTRKSVKETEFKLENLEDLLGNKLKSFESTLDGIKNLLEEGEISKVELKNSVEILNGRIENIERMCRSISRSQSFLENGTSRGIQVGRSRSHTREQSSSINQLPVQPDMSGLRIDKTSNTFGHRRADDQSNFDTFIDDNSGNDGVDEANDLDLSMEMDDDFQPPDMNNESQTPDMNNKSHTPDMINELHAPDIEIGVDPQEIMRSPSQGLSSNAKNHTYQADGGQQEKSIRQKVAAVIARENELANTVHLSPVDDLNDAPLQEIPSPSYQTRSRRKSSLHPPIGSPHLSHASSSTIFQVDDHQESGSSSKPPPRLPFPPRGEPVSSPSTQTRKRGRPRISLSQTKGGKSHNRPISVDSKSSGSVQEIDDEDFTPRKKKRRKSMLKSNVVKDEKKPHDYSKYTKAGTARIRKFKGQVRLAIKCLAPSDGSRLSEATWPDKGPNTARGRLEEIICDACKGRCHWSCSGIPEDKDMSSENWICPDCAYRIEVEDTPRILIESTQQLKCIRYNCILREKRAIEHQEGEEERYFVEKIVGRQAIAREPDSQKRVFLYLVKWDGYELNDCTWEPPAHLEHHIDRLLAEFDIAAKRTKSNTKARVCILPEARKYWDENTGEPVAQILQEESSGTDELNVDHRDPIDESDNITQDSPEKAMSQISYDRVTADDPILLTEQKGDDKAPDPPGLEQNEEDEEIDELDDDQEDQQLQSQNSNEEVGGLRSQGKADDEATQGERIVTEDNDGQEGEDELVDELEDTDRPVISDEAQGEVGEQTPEQKGRSFFGIRMF</sequence>
<dbReference type="GO" id="GO:0005634">
    <property type="term" value="C:nucleus"/>
    <property type="evidence" value="ECO:0007669"/>
    <property type="project" value="UniProtKB-SubCell"/>
</dbReference>
<reference evidence="8" key="3">
    <citation type="submission" date="2016-07" db="EMBL/GenBank/DDBJ databases">
        <title>Evolution of pathogenesis and genome organization in the Tremellales.</title>
        <authorList>
            <person name="Cuomo C."/>
            <person name="Litvintseva A."/>
            <person name="Heitman J."/>
            <person name="Chen Y."/>
            <person name="Sun S."/>
            <person name="Springer D."/>
            <person name="Dromer F."/>
            <person name="Young S."/>
            <person name="Zeng Q."/>
            <person name="Chapman S."/>
            <person name="Gujja S."/>
            <person name="Saif S."/>
            <person name="Birren B."/>
        </authorList>
    </citation>
    <scope>NUCLEOTIDE SEQUENCE</scope>
    <source>
        <strain evidence="8">CBS 10737</strain>
    </source>
</reference>
<feature type="compositionally biased region" description="Polar residues" evidence="6">
    <location>
        <begin position="1"/>
        <end position="11"/>
    </location>
</feature>
<dbReference type="SUPFAM" id="SSF54160">
    <property type="entry name" value="Chromo domain-like"/>
    <property type="match status" value="1"/>
</dbReference>
<dbReference type="AlphaFoldDB" id="A0A1B9I9K5"/>
<evidence type="ECO:0000313" key="10">
    <source>
        <dbReference type="Proteomes" id="UP000094020"/>
    </source>
</evidence>
<feature type="domain" description="Chromo" evidence="7">
    <location>
        <begin position="635"/>
        <end position="702"/>
    </location>
</feature>
<dbReference type="InterPro" id="IPR016197">
    <property type="entry name" value="Chromo-like_dom_sf"/>
</dbReference>
<feature type="region of interest" description="Disordered" evidence="6">
    <location>
        <begin position="729"/>
        <end position="766"/>
    </location>
</feature>
<accession>A0A1B9I9K5</accession>
<keyword evidence="10" id="KW-1185">Reference proteome</keyword>
<feature type="compositionally biased region" description="Polar residues" evidence="6">
    <location>
        <begin position="46"/>
        <end position="72"/>
    </location>
</feature>
<dbReference type="PROSITE" id="PS00598">
    <property type="entry name" value="CHROMO_1"/>
    <property type="match status" value="1"/>
</dbReference>
<dbReference type="EMBL" id="KI894008">
    <property type="protein sequence ID" value="OCF52292.1"/>
    <property type="molecule type" value="Genomic_DNA"/>
</dbReference>
<dbReference type="EMBL" id="CP144522">
    <property type="protein sequence ID" value="WWC69476.1"/>
    <property type="molecule type" value="Genomic_DNA"/>
</dbReference>
<keyword evidence="3" id="KW-0863">Zinc-finger</keyword>
<dbReference type="GO" id="GO:0006338">
    <property type="term" value="P:chromatin remodeling"/>
    <property type="evidence" value="ECO:0007669"/>
    <property type="project" value="UniProtKB-ARBA"/>
</dbReference>
<reference evidence="9" key="2">
    <citation type="submission" date="2013-07" db="EMBL/GenBank/DDBJ databases">
        <authorList>
            <consortium name="The Broad Institute Genome Sequencing Platform"/>
            <person name="Cuomo C."/>
            <person name="Litvintseva A."/>
            <person name="Chen Y."/>
            <person name="Heitman J."/>
            <person name="Sun S."/>
            <person name="Springer D."/>
            <person name="Dromer F."/>
            <person name="Young S.K."/>
            <person name="Zeng Q."/>
            <person name="Gargeya S."/>
            <person name="Fitzgerald M."/>
            <person name="Abouelleil A."/>
            <person name="Alvarado L."/>
            <person name="Berlin A.M."/>
            <person name="Chapman S.B."/>
            <person name="Dewar J."/>
            <person name="Goldberg J."/>
            <person name="Griggs A."/>
            <person name="Gujja S."/>
            <person name="Hansen M."/>
            <person name="Howarth C."/>
            <person name="Imamovic A."/>
            <person name="Larimer J."/>
            <person name="McCowan C."/>
            <person name="Murphy C."/>
            <person name="Pearson M."/>
            <person name="Priest M."/>
            <person name="Roberts A."/>
            <person name="Saif S."/>
            <person name="Shea T."/>
            <person name="Sykes S."/>
            <person name="Wortman J."/>
            <person name="Nusbaum C."/>
            <person name="Birren B."/>
        </authorList>
    </citation>
    <scope>NUCLEOTIDE SEQUENCE</scope>
    <source>
        <strain evidence="9">CBS 10737</strain>
    </source>
</reference>
<dbReference type="OrthoDB" id="436852at2759"/>
<feature type="region of interest" description="Disordered" evidence="6">
    <location>
        <begin position="356"/>
        <end position="509"/>
    </location>
</feature>
<feature type="compositionally biased region" description="Acidic residues" evidence="6">
    <location>
        <begin position="793"/>
        <end position="809"/>
    </location>
</feature>
<feature type="compositionally biased region" description="Low complexity" evidence="6">
    <location>
        <begin position="12"/>
        <end position="30"/>
    </location>
</feature>
<dbReference type="GeneID" id="30169948"/>
<reference evidence="8" key="1">
    <citation type="submission" date="2013-07" db="EMBL/GenBank/DDBJ databases">
        <title>The Genome Sequence of Cryptococcus pinus CBS10737.</title>
        <authorList>
            <consortium name="The Broad Institute Genome Sequencing Platform"/>
            <person name="Cuomo C."/>
            <person name="Litvintseva A."/>
            <person name="Chen Y."/>
            <person name="Heitman J."/>
            <person name="Sun S."/>
            <person name="Springer D."/>
            <person name="Dromer F."/>
            <person name="Young S.K."/>
            <person name="Zeng Q."/>
            <person name="Gargeya S."/>
            <person name="Fitzgerald M."/>
            <person name="Abouelleil A."/>
            <person name="Alvarado L."/>
            <person name="Berlin A.M."/>
            <person name="Chapman S.B."/>
            <person name="Dewar J."/>
            <person name="Goldberg J."/>
            <person name="Griggs A."/>
            <person name="Gujja S."/>
            <person name="Hansen M."/>
            <person name="Howarth C."/>
            <person name="Imamovic A."/>
            <person name="Larimer J."/>
            <person name="McCowan C."/>
            <person name="Murphy C."/>
            <person name="Pearson M."/>
            <person name="Priest M."/>
            <person name="Roberts A."/>
            <person name="Saif S."/>
            <person name="Shea T."/>
            <person name="Sykes S."/>
            <person name="Wortman J."/>
            <person name="Nusbaum C."/>
            <person name="Birren B."/>
        </authorList>
    </citation>
    <scope>NUCLEOTIDE SEQUENCE [LARGE SCALE GENOMIC DNA]</scope>
    <source>
        <strain evidence="8">CBS 10737</strain>
    </source>
</reference>
<feature type="compositionally biased region" description="Polar residues" evidence="6">
    <location>
        <begin position="236"/>
        <end position="249"/>
    </location>
</feature>
<dbReference type="Gene3D" id="3.30.40.10">
    <property type="entry name" value="Zinc/RING finger domain, C3HC4 (zinc finger)"/>
    <property type="match status" value="1"/>
</dbReference>
<keyword evidence="5" id="KW-0539">Nucleus</keyword>
<feature type="region of interest" description="Disordered" evidence="6">
    <location>
        <begin position="187"/>
        <end position="290"/>
    </location>
</feature>
<dbReference type="RefSeq" id="XP_019013511.1">
    <property type="nucleotide sequence ID" value="XM_019153350.1"/>
</dbReference>
<comment type="subcellular location">
    <subcellularLocation>
        <location evidence="1">Nucleus</location>
    </subcellularLocation>
</comment>
<dbReference type="SMART" id="SM00298">
    <property type="entry name" value="CHROMO"/>
    <property type="match status" value="1"/>
</dbReference>
<keyword evidence="2" id="KW-0479">Metal-binding</keyword>
<dbReference type="CDD" id="cd15489">
    <property type="entry name" value="PHD_SF"/>
    <property type="match status" value="1"/>
</dbReference>
<evidence type="ECO:0000256" key="2">
    <source>
        <dbReference type="ARBA" id="ARBA00022723"/>
    </source>
</evidence>
<name>A0A1B9I9K5_9TREE</name>
<dbReference type="InterPro" id="IPR019787">
    <property type="entry name" value="Znf_PHD-finger"/>
</dbReference>
<dbReference type="InterPro" id="IPR023780">
    <property type="entry name" value="Chromo_domain"/>
</dbReference>
<dbReference type="Proteomes" id="UP000094020">
    <property type="component" value="Chromosome 4"/>
</dbReference>
<feature type="compositionally biased region" description="Low complexity" evidence="6">
    <location>
        <begin position="810"/>
        <end position="820"/>
    </location>
</feature>
<feature type="compositionally biased region" description="Polar residues" evidence="6">
    <location>
        <begin position="272"/>
        <end position="286"/>
    </location>
</feature>
<evidence type="ECO:0000313" key="8">
    <source>
        <dbReference type="EMBL" id="OCF52292.1"/>
    </source>
</evidence>
<dbReference type="Pfam" id="PF00385">
    <property type="entry name" value="Chromo"/>
    <property type="match status" value="1"/>
</dbReference>
<feature type="compositionally biased region" description="Polar residues" evidence="6">
    <location>
        <begin position="312"/>
        <end position="326"/>
    </location>
</feature>